<name>A0ABT7DXC9_9NEIS</name>
<dbReference type="InterPro" id="IPR037401">
    <property type="entry name" value="SnoaL-like"/>
</dbReference>
<accession>A0ABT7DXC9</accession>
<organism evidence="2 3">
    <name type="scientific">Parachitinimonas caeni</name>
    <dbReference type="NCBI Taxonomy" id="3031301"/>
    <lineage>
        <taxon>Bacteria</taxon>
        <taxon>Pseudomonadati</taxon>
        <taxon>Pseudomonadota</taxon>
        <taxon>Betaproteobacteria</taxon>
        <taxon>Neisseriales</taxon>
        <taxon>Chitinibacteraceae</taxon>
        <taxon>Parachitinimonas</taxon>
    </lineage>
</organism>
<dbReference type="Gene3D" id="3.10.450.50">
    <property type="match status" value="1"/>
</dbReference>
<evidence type="ECO:0000313" key="2">
    <source>
        <dbReference type="EMBL" id="MDK2124727.1"/>
    </source>
</evidence>
<dbReference type="RefSeq" id="WP_284101041.1">
    <property type="nucleotide sequence ID" value="NZ_JARRAF010000012.1"/>
</dbReference>
<proteinExistence type="predicted"/>
<keyword evidence="3" id="KW-1185">Reference proteome</keyword>
<evidence type="ECO:0000259" key="1">
    <source>
        <dbReference type="Pfam" id="PF12680"/>
    </source>
</evidence>
<sequence length="138" mass="15973">MNSLDALLDWYSQLSPTSLQQIGQFYTPDARFKDPFNDVTGIAAIQQIFEHMFSHTDGPRFVIIDQLANTEQAFVTWDFHCGVRGRQLCMRGASQLRFAADGRIVLHRDYWDPAEELWQQLPLLGGPVRWLRRRFSAS</sequence>
<feature type="domain" description="SnoaL-like" evidence="1">
    <location>
        <begin position="10"/>
        <end position="107"/>
    </location>
</feature>
<dbReference type="Pfam" id="PF12680">
    <property type="entry name" value="SnoaL_2"/>
    <property type="match status" value="1"/>
</dbReference>
<protein>
    <submittedName>
        <fullName evidence="2">Nuclear transport factor 2 family protein</fullName>
    </submittedName>
</protein>
<dbReference type="SUPFAM" id="SSF54427">
    <property type="entry name" value="NTF2-like"/>
    <property type="match status" value="1"/>
</dbReference>
<comment type="caution">
    <text evidence="2">The sequence shown here is derived from an EMBL/GenBank/DDBJ whole genome shotgun (WGS) entry which is preliminary data.</text>
</comment>
<dbReference type="Proteomes" id="UP001172778">
    <property type="component" value="Unassembled WGS sequence"/>
</dbReference>
<dbReference type="InterPro" id="IPR032710">
    <property type="entry name" value="NTF2-like_dom_sf"/>
</dbReference>
<gene>
    <name evidence="2" type="ORF">PZA18_11775</name>
</gene>
<reference evidence="2" key="1">
    <citation type="submission" date="2023-03" db="EMBL/GenBank/DDBJ databases">
        <title>Chitinimonas shenzhenensis gen. nov., sp. nov., a novel member of family Burkholderiaceae isolated from activated sludge collected in Shen Zhen, China.</title>
        <authorList>
            <person name="Wang X."/>
        </authorList>
    </citation>
    <scope>NUCLEOTIDE SEQUENCE</scope>
    <source>
        <strain evidence="2">DQS-5</strain>
    </source>
</reference>
<dbReference type="EMBL" id="JARRAF010000012">
    <property type="protein sequence ID" value="MDK2124727.1"/>
    <property type="molecule type" value="Genomic_DNA"/>
</dbReference>
<evidence type="ECO:0000313" key="3">
    <source>
        <dbReference type="Proteomes" id="UP001172778"/>
    </source>
</evidence>